<evidence type="ECO:0008006" key="5">
    <source>
        <dbReference type="Google" id="ProtNLM"/>
    </source>
</evidence>
<feature type="transmembrane region" description="Helical" evidence="2">
    <location>
        <begin position="558"/>
        <end position="579"/>
    </location>
</feature>
<dbReference type="GO" id="GO:0010150">
    <property type="term" value="P:leaf senescence"/>
    <property type="evidence" value="ECO:0007669"/>
    <property type="project" value="InterPro"/>
</dbReference>
<dbReference type="InterPro" id="IPR044708">
    <property type="entry name" value="CPR5"/>
</dbReference>
<dbReference type="PANTHER" id="PTHR35322:SF2">
    <property type="entry name" value="PROTEIN CPR-5"/>
    <property type="match status" value="1"/>
</dbReference>
<gene>
    <name evidence="3" type="ORF">LVIROSA_LOCUS23180</name>
</gene>
<dbReference type="GO" id="GO:0010090">
    <property type="term" value="P:trichome morphogenesis"/>
    <property type="evidence" value="ECO:0007669"/>
    <property type="project" value="InterPro"/>
</dbReference>
<dbReference type="AlphaFoldDB" id="A0AAU9NG35"/>
<feature type="compositionally biased region" description="Polar residues" evidence="1">
    <location>
        <begin position="25"/>
        <end position="37"/>
    </location>
</feature>
<evidence type="ECO:0000313" key="3">
    <source>
        <dbReference type="EMBL" id="CAH1436827.1"/>
    </source>
</evidence>
<feature type="compositionally biased region" description="Pro residues" evidence="1">
    <location>
        <begin position="1"/>
        <end position="19"/>
    </location>
</feature>
<feature type="transmembrane region" description="Helical" evidence="2">
    <location>
        <begin position="510"/>
        <end position="530"/>
    </location>
</feature>
<dbReference type="GO" id="GO:0006952">
    <property type="term" value="P:defense response"/>
    <property type="evidence" value="ECO:0007669"/>
    <property type="project" value="InterPro"/>
</dbReference>
<evidence type="ECO:0000256" key="1">
    <source>
        <dbReference type="SAM" id="MobiDB-lite"/>
    </source>
</evidence>
<feature type="transmembrane region" description="Helical" evidence="2">
    <location>
        <begin position="479"/>
        <end position="498"/>
    </location>
</feature>
<keyword evidence="4" id="KW-1185">Reference proteome</keyword>
<dbReference type="EMBL" id="CAKMRJ010004445">
    <property type="protein sequence ID" value="CAH1436827.1"/>
    <property type="molecule type" value="Genomic_DNA"/>
</dbReference>
<keyword evidence="2" id="KW-0812">Transmembrane</keyword>
<accession>A0AAU9NG35</accession>
<dbReference type="PANTHER" id="PTHR35322">
    <property type="entry name" value="PROTEIN CPR-5"/>
    <property type="match status" value="1"/>
</dbReference>
<evidence type="ECO:0000313" key="4">
    <source>
        <dbReference type="Proteomes" id="UP001157418"/>
    </source>
</evidence>
<feature type="region of interest" description="Disordered" evidence="1">
    <location>
        <begin position="1"/>
        <end position="123"/>
    </location>
</feature>
<feature type="transmembrane region" description="Helical" evidence="2">
    <location>
        <begin position="449"/>
        <end position="467"/>
    </location>
</feature>
<dbReference type="Proteomes" id="UP001157418">
    <property type="component" value="Unassembled WGS sequence"/>
</dbReference>
<proteinExistence type="predicted"/>
<keyword evidence="2" id="KW-0472">Membrane</keyword>
<protein>
    <recommendedName>
        <fullName evidence="5">Protein CPR-5</fullName>
    </recommendedName>
</protein>
<feature type="compositionally biased region" description="Low complexity" evidence="1">
    <location>
        <begin position="81"/>
        <end position="95"/>
    </location>
</feature>
<sequence>MESPPSPPLPLPLPLPPPIEAGVASTANPNSGASNLTVERHTEPNSATHATVIKKKMKNKKKRKDVPKSHSDASSDPPQQSLNSISSSSTSSSFHPRSKGIRLSSNRRNPRVLSSPVSQRHEGTEADALALPLGMSIAAFVAQVLEKKEATGEKMSIDHLSQFWLEHPAESFLAVDYIRYISIYLQICTLAVKESLSHVFGNKFDYFVSNFERSFQSTLMTLRVINETSENSKTSYQHVEGSSTYDFHFDMKENTSTSQEQATIVSEYEENTHRDHVSNELAVLHDPRIGQQLTLNTPNRHHMLSTFERSLSEQVRSNDLKAFELSLTMQKMKLKEAQIAVNCDSNILERFKLSMGISKANFRTEKFKTELEDSRHTQLLKKCADCLVAGLLIMLAGLAYGTYIHSYEKLIEATETCTPIKGSNSWWIPKSMATFSSGFQTLRCQVQVIVRWLFGLLMIVAITYVLLRRSGSTNQTMPITFILLLLGGVCGVAGKFCIDTLGGSGYRWLIYWEVLCLVHFFSNVCTSMLFRILHGPVAVTVTDGSISSKLCPYWFRRLVFYAVVLVYLPLACGMIPFAGPVEWFRHFGLIVMGRVVGPDE</sequence>
<evidence type="ECO:0000256" key="2">
    <source>
        <dbReference type="SAM" id="Phobius"/>
    </source>
</evidence>
<comment type="caution">
    <text evidence="3">The sequence shown here is derived from an EMBL/GenBank/DDBJ whole genome shotgun (WGS) entry which is preliminary data.</text>
</comment>
<reference evidence="3 4" key="1">
    <citation type="submission" date="2022-01" db="EMBL/GenBank/DDBJ databases">
        <authorList>
            <person name="Xiong W."/>
            <person name="Schranz E."/>
        </authorList>
    </citation>
    <scope>NUCLEOTIDE SEQUENCE [LARGE SCALE GENOMIC DNA]</scope>
</reference>
<organism evidence="3 4">
    <name type="scientific">Lactuca virosa</name>
    <dbReference type="NCBI Taxonomy" id="75947"/>
    <lineage>
        <taxon>Eukaryota</taxon>
        <taxon>Viridiplantae</taxon>
        <taxon>Streptophyta</taxon>
        <taxon>Embryophyta</taxon>
        <taxon>Tracheophyta</taxon>
        <taxon>Spermatophyta</taxon>
        <taxon>Magnoliopsida</taxon>
        <taxon>eudicotyledons</taxon>
        <taxon>Gunneridae</taxon>
        <taxon>Pentapetalae</taxon>
        <taxon>asterids</taxon>
        <taxon>campanulids</taxon>
        <taxon>Asterales</taxon>
        <taxon>Asteraceae</taxon>
        <taxon>Cichorioideae</taxon>
        <taxon>Cichorieae</taxon>
        <taxon>Lactucinae</taxon>
        <taxon>Lactuca</taxon>
    </lineage>
</organism>
<keyword evidence="2" id="KW-1133">Transmembrane helix</keyword>
<feature type="compositionally biased region" description="Basic residues" evidence="1">
    <location>
        <begin position="52"/>
        <end position="65"/>
    </location>
</feature>
<name>A0AAU9NG35_9ASTR</name>